<dbReference type="OrthoDB" id="10533873at2759"/>
<protein>
    <submittedName>
        <fullName evidence="1">Uncharacterized protein</fullName>
    </submittedName>
</protein>
<accession>A0A0V1BI37</accession>
<comment type="caution">
    <text evidence="1">The sequence shown here is derived from an EMBL/GenBank/DDBJ whole genome shotgun (WGS) entry which is preliminary data.</text>
</comment>
<proteinExistence type="predicted"/>
<name>A0A0V1BI37_TRISP</name>
<evidence type="ECO:0000313" key="2">
    <source>
        <dbReference type="Proteomes" id="UP000054776"/>
    </source>
</evidence>
<dbReference type="AlphaFoldDB" id="A0A0V1BI37"/>
<evidence type="ECO:0000313" key="1">
    <source>
        <dbReference type="EMBL" id="KRY36821.1"/>
    </source>
</evidence>
<dbReference type="EMBL" id="JYDH01000039">
    <property type="protein sequence ID" value="KRY36821.1"/>
    <property type="molecule type" value="Genomic_DNA"/>
</dbReference>
<keyword evidence="2" id="KW-1185">Reference proteome</keyword>
<reference evidence="1 2" key="1">
    <citation type="submission" date="2015-01" db="EMBL/GenBank/DDBJ databases">
        <title>Evolution of Trichinella species and genotypes.</title>
        <authorList>
            <person name="Korhonen P.K."/>
            <person name="Edoardo P."/>
            <person name="Giuseppe L.R."/>
            <person name="Gasser R.B."/>
        </authorList>
    </citation>
    <scope>NUCLEOTIDE SEQUENCE [LARGE SCALE GENOMIC DNA]</scope>
    <source>
        <strain evidence="1">ISS3</strain>
    </source>
</reference>
<sequence>MIGDKARLKTNSKPFLHVSTHVQEKVGHSQIYDLAFISLAPLSQFVNELICIRASLDRMFYTFSTMYIVQSLWLRRVCYKNKGKARGNGEMHNWKKKKKKMTFSNFLTNQLPIVYPFALSVASCSKDATAFLAENKSDNRLNACPA</sequence>
<dbReference type="InParanoid" id="A0A0V1BI37"/>
<dbReference type="Proteomes" id="UP000054776">
    <property type="component" value="Unassembled WGS sequence"/>
</dbReference>
<organism evidence="1 2">
    <name type="scientific">Trichinella spiralis</name>
    <name type="common">Trichina worm</name>
    <dbReference type="NCBI Taxonomy" id="6334"/>
    <lineage>
        <taxon>Eukaryota</taxon>
        <taxon>Metazoa</taxon>
        <taxon>Ecdysozoa</taxon>
        <taxon>Nematoda</taxon>
        <taxon>Enoplea</taxon>
        <taxon>Dorylaimia</taxon>
        <taxon>Trichinellida</taxon>
        <taxon>Trichinellidae</taxon>
        <taxon>Trichinella</taxon>
    </lineage>
</organism>
<gene>
    <name evidence="1" type="ORF">T01_2722</name>
</gene>